<dbReference type="GO" id="GO:0005634">
    <property type="term" value="C:nucleus"/>
    <property type="evidence" value="ECO:0000318"/>
    <property type="project" value="GO_Central"/>
</dbReference>
<feature type="compositionally biased region" description="Low complexity" evidence="1">
    <location>
        <begin position="421"/>
        <end position="434"/>
    </location>
</feature>
<feature type="region of interest" description="Disordered" evidence="1">
    <location>
        <begin position="503"/>
        <end position="545"/>
    </location>
</feature>
<evidence type="ECO:0000313" key="2">
    <source>
        <dbReference type="EMBL" id="EYU38989.1"/>
    </source>
</evidence>
<dbReference type="Pfam" id="PF01803">
    <property type="entry name" value="LIM_bind"/>
    <property type="match status" value="1"/>
</dbReference>
<sequence length="545" mass="60953">MALEAFLDSDGAGGILEALISQTSMRTEERSSSFLNTAQSNPNFASDFTNFSTSSGARSKSFVNTNHMDSMPFSSKNPGGQTERKKQLKKNTRSCTDLHKMTNVQICRDSLRVAPTAKKTRLDVNQEEEIMKELYLKELQSRNPQLTAMINQCRQQNLNPVLNSAQHLRGSHFQQQLQNQHTRNILEEQGNIQRVAFAPLLDEATSDIFPKLFKIKFESGMLDEILFLDSPRACKIPCGLVLEYGKATQESVYENFRVVHVGTLRVVFRYDLKILSWEFCAQNHEEFLLRRSITPQVNQLVHVAEKFQHDILNGTSCRVSSEQDFQPIWDMFVSAGNQLARNMELPLVNDLGYPKRFIRCLQIAEVVDSMTDLMALSRGTKMGPIDCLNKYSQGNKIRNHAKENQETELFAHSQQTFPLKSGPGNSSSNSINPNHQLLGQTYSSSPASVSPNGPPISSTGHLNGPINFAQYLNSKSSITHAENPNQALVDKLLNEMVNNGLHYGESSNASSRNISAKAEPYSPEQAPEVFQNSGGGFSSHQDLCW</sequence>
<dbReference type="GO" id="GO:0003712">
    <property type="term" value="F:transcription coregulator activity"/>
    <property type="evidence" value="ECO:0000318"/>
    <property type="project" value="GO_Central"/>
</dbReference>
<evidence type="ECO:0000313" key="3">
    <source>
        <dbReference type="Proteomes" id="UP000030748"/>
    </source>
</evidence>
<feature type="region of interest" description="Disordered" evidence="1">
    <location>
        <begin position="59"/>
        <end position="94"/>
    </location>
</feature>
<dbReference type="InterPro" id="IPR029005">
    <property type="entry name" value="LIM-bd/SEUSS"/>
</dbReference>
<name>A0A022RG71_ERYGU</name>
<dbReference type="GO" id="GO:0045944">
    <property type="term" value="P:positive regulation of transcription by RNA polymerase II"/>
    <property type="evidence" value="ECO:0000318"/>
    <property type="project" value="GO_Central"/>
</dbReference>
<dbReference type="STRING" id="4155.A0A022RG71"/>
<feature type="compositionally biased region" description="Polar residues" evidence="1">
    <location>
        <begin position="59"/>
        <end position="80"/>
    </location>
</feature>
<dbReference type="AlphaFoldDB" id="A0A022RG71"/>
<organism evidence="2 3">
    <name type="scientific">Erythranthe guttata</name>
    <name type="common">Yellow monkey flower</name>
    <name type="synonym">Mimulus guttatus</name>
    <dbReference type="NCBI Taxonomy" id="4155"/>
    <lineage>
        <taxon>Eukaryota</taxon>
        <taxon>Viridiplantae</taxon>
        <taxon>Streptophyta</taxon>
        <taxon>Embryophyta</taxon>
        <taxon>Tracheophyta</taxon>
        <taxon>Spermatophyta</taxon>
        <taxon>Magnoliopsida</taxon>
        <taxon>eudicotyledons</taxon>
        <taxon>Gunneridae</taxon>
        <taxon>Pentapetalae</taxon>
        <taxon>asterids</taxon>
        <taxon>lamiids</taxon>
        <taxon>Lamiales</taxon>
        <taxon>Phrymaceae</taxon>
        <taxon>Erythranthe</taxon>
    </lineage>
</organism>
<dbReference type="EMBL" id="KI630460">
    <property type="protein sequence ID" value="EYU38989.1"/>
    <property type="molecule type" value="Genomic_DNA"/>
</dbReference>
<dbReference type="eggNOG" id="ENOG502QURB">
    <property type="taxonomic scope" value="Eukaryota"/>
</dbReference>
<protein>
    <submittedName>
        <fullName evidence="2">Uncharacterized protein</fullName>
    </submittedName>
</protein>
<reference evidence="2 3" key="1">
    <citation type="journal article" date="2013" name="Proc. Natl. Acad. Sci. U.S.A.">
        <title>Fine-scale variation in meiotic recombination in Mimulus inferred from population shotgun sequencing.</title>
        <authorList>
            <person name="Hellsten U."/>
            <person name="Wright K.M."/>
            <person name="Jenkins J."/>
            <person name="Shu S."/>
            <person name="Yuan Y."/>
            <person name="Wessler S.R."/>
            <person name="Schmutz J."/>
            <person name="Willis J.H."/>
            <person name="Rokhsar D.S."/>
        </authorList>
    </citation>
    <scope>NUCLEOTIDE SEQUENCE [LARGE SCALE GENOMIC DNA]</scope>
    <source>
        <strain evidence="3">cv. DUN x IM62</strain>
    </source>
</reference>
<dbReference type="PANTHER" id="PTHR10378">
    <property type="entry name" value="LIM DOMAIN-BINDING PROTEIN"/>
    <property type="match status" value="1"/>
</dbReference>
<proteinExistence type="predicted"/>
<feature type="compositionally biased region" description="Polar residues" evidence="1">
    <location>
        <begin position="505"/>
        <end position="514"/>
    </location>
</feature>
<gene>
    <name evidence="2" type="ORF">MIMGU_mgv1a004070mg</name>
</gene>
<feature type="compositionally biased region" description="Polar residues" evidence="1">
    <location>
        <begin position="435"/>
        <end position="461"/>
    </location>
</feature>
<feature type="region of interest" description="Disordered" evidence="1">
    <location>
        <begin position="416"/>
        <end position="461"/>
    </location>
</feature>
<keyword evidence="3" id="KW-1185">Reference proteome</keyword>
<accession>A0A022RG71</accession>
<dbReference type="GO" id="GO:0000122">
    <property type="term" value="P:negative regulation of transcription by RNA polymerase II"/>
    <property type="evidence" value="ECO:0000318"/>
    <property type="project" value="GO_Central"/>
</dbReference>
<evidence type="ECO:0000256" key="1">
    <source>
        <dbReference type="SAM" id="MobiDB-lite"/>
    </source>
</evidence>
<dbReference type="GO" id="GO:0005667">
    <property type="term" value="C:transcription regulator complex"/>
    <property type="evidence" value="ECO:0000318"/>
    <property type="project" value="GO_Central"/>
</dbReference>
<dbReference type="Proteomes" id="UP000030748">
    <property type="component" value="Unassembled WGS sequence"/>
</dbReference>